<dbReference type="Gene3D" id="3.40.50.300">
    <property type="entry name" value="P-loop containing nucleotide triphosphate hydrolases"/>
    <property type="match status" value="1"/>
</dbReference>
<keyword evidence="3" id="KW-0067">ATP-binding</keyword>
<keyword evidence="4" id="KW-1185">Reference proteome</keyword>
<dbReference type="Proteomes" id="UP001336020">
    <property type="component" value="Unassembled WGS sequence"/>
</dbReference>
<feature type="coiled-coil region" evidence="2">
    <location>
        <begin position="701"/>
        <end position="749"/>
    </location>
</feature>
<reference evidence="3 4" key="1">
    <citation type="submission" date="2023-07" db="EMBL/GenBank/DDBJ databases">
        <authorList>
            <person name="Girao M."/>
            <person name="Carvalho M.F."/>
        </authorList>
    </citation>
    <scope>NUCLEOTIDE SEQUENCE [LARGE SCALE GENOMIC DNA]</scope>
    <source>
        <strain evidence="3 4">YIM65754</strain>
    </source>
</reference>
<keyword evidence="2" id="KW-0175">Coiled coil</keyword>
<name>A0ABU7LIW5_9NOCA</name>
<evidence type="ECO:0000313" key="4">
    <source>
        <dbReference type="Proteomes" id="UP001336020"/>
    </source>
</evidence>
<accession>A0ABU7LIW5</accession>
<evidence type="ECO:0000256" key="2">
    <source>
        <dbReference type="SAM" id="Coils"/>
    </source>
</evidence>
<feature type="coiled-coil region" evidence="2">
    <location>
        <begin position="352"/>
        <end position="379"/>
    </location>
</feature>
<proteinExistence type="predicted"/>
<evidence type="ECO:0000256" key="1">
    <source>
        <dbReference type="ARBA" id="ARBA00023236"/>
    </source>
</evidence>
<sequence>MSTSPIHPAQFRLARVQVVNWGTLHGFHDVPVARKGFLITGASGSGKSTLIDAISTVLMPGGSVRFNAAAQESTTGAGRNFVSYIRGAWRREADADTDALTSSYLRTGATWSAVALTYRTGDDTSPVTLIKLMYLKRGANTNSDVSVLHLILDADVRLTEFEPFVSRGIDTRAIRKNWPDATVNPSYSPFARAFRNKLGISSEAAQHLLHRTLSAKSLGSLDQLLRDYMLDEPGTFDIARRATEQFRDLNEAHRVVIDARRQVETLDPLVALANTRTLGLHTQRDLQDEADHLDAVHTEMTVRLLTERVEEATAQTSLLEAAADKTADEAKCASEHTVELRARLEGAGDGQLATLRLRRNTAEETRERISRQLRTLEQALTVWDAQTPTTAAEFAHLRAQIDTELRDLDARAGERRTQLHSVIADVSERQALLRTLVADRETLAKRRSNLDTQLLRARELICAAAGLTEDALPFAGESIEVLPEHAEWTGAIERVLGGFGRTLLVPDELHPRVAAAIDAQHLGARLVYRRVRLGATPKDAPSTSNESLVRKLDVQAGSFTTWIRHHLADRFDYACVDTADDLRRVTRGVTRAGQVKHGGDRFEKDDRFRVDDRSRWVLGFDNEAKLVALRDRIVAVESEVGELARRRDRFEHDDTVIQQRRHAAGTVHDTAWADVDIATADASLATIDERLQEWLRGNTEYSVLTAALERAETEAQGAQDAQVAARSALESHRNELTALTARLDEVRAEVVDDAPAEVARRIRDRFQAVARRVTHDNIDRALHTVGKAIGDEQRRAAGAISDAERDITRILTAYLAEWEARRAEMRADAEFVDEALAVLSRLRTDGLPAYEDEFFRLLSDQSHRNIGELTRAIQRAPGEIRSRIDPVNESLRHSPFDTDRILRIDVKDRRSATASEFLAELVSLMSGSWKEEDRTDAERRFERMAAVLERLDSGEPADVRWRRLVLDTRLHVGFIGVEVDLEGNDTNYHDSSSGLSGGQAQKLVFFCLAAALRYQLAPAGAELPRYGTVILDEAFDRADPAYTRRALDVFTQFGFHMVLATPLKLLQTLDDYVDGVATVSIRDKKYSQLALLPIHDAGEAQP</sequence>
<evidence type="ECO:0000313" key="3">
    <source>
        <dbReference type="EMBL" id="MEE2061451.1"/>
    </source>
</evidence>
<dbReference type="SUPFAM" id="SSF52540">
    <property type="entry name" value="P-loop containing nucleoside triphosphate hydrolases"/>
    <property type="match status" value="1"/>
</dbReference>
<organism evidence="3 4">
    <name type="scientific">Rhodococcus artemisiae</name>
    <dbReference type="NCBI Taxonomy" id="714159"/>
    <lineage>
        <taxon>Bacteria</taxon>
        <taxon>Bacillati</taxon>
        <taxon>Actinomycetota</taxon>
        <taxon>Actinomycetes</taxon>
        <taxon>Mycobacteriales</taxon>
        <taxon>Nocardiaceae</taxon>
        <taxon>Rhodococcus</taxon>
    </lineage>
</organism>
<dbReference type="EMBL" id="JAUTXY010000018">
    <property type="protein sequence ID" value="MEE2061451.1"/>
    <property type="molecule type" value="Genomic_DNA"/>
</dbReference>
<dbReference type="Pfam" id="PF13555">
    <property type="entry name" value="AAA_29"/>
    <property type="match status" value="1"/>
</dbReference>
<dbReference type="RefSeq" id="WP_330136609.1">
    <property type="nucleotide sequence ID" value="NZ_JAUTXY010000018.1"/>
</dbReference>
<protein>
    <submittedName>
        <fullName evidence="3">ATP-binding protein</fullName>
    </submittedName>
</protein>
<dbReference type="PANTHER" id="PTHR32182:SF22">
    <property type="entry name" value="ATP-DEPENDENT ENDONUCLEASE, OLD FAMILY-RELATED"/>
    <property type="match status" value="1"/>
</dbReference>
<dbReference type="Pfam" id="PF13558">
    <property type="entry name" value="SbcC_Walker_B"/>
    <property type="match status" value="1"/>
</dbReference>
<dbReference type="PANTHER" id="PTHR32182">
    <property type="entry name" value="DNA REPLICATION AND REPAIR PROTEIN RECF"/>
    <property type="match status" value="1"/>
</dbReference>
<gene>
    <name evidence="3" type="ORF">Q7514_28395</name>
</gene>
<dbReference type="CDD" id="cd00267">
    <property type="entry name" value="ABC_ATPase"/>
    <property type="match status" value="1"/>
</dbReference>
<dbReference type="GO" id="GO:0005524">
    <property type="term" value="F:ATP binding"/>
    <property type="evidence" value="ECO:0007669"/>
    <property type="project" value="UniProtKB-KW"/>
</dbReference>
<keyword evidence="3" id="KW-0547">Nucleotide-binding</keyword>
<keyword evidence="1" id="KW-0227">DNA damage</keyword>
<dbReference type="InterPro" id="IPR027417">
    <property type="entry name" value="P-loop_NTPase"/>
</dbReference>
<keyword evidence="1" id="KW-0742">SOS response</keyword>
<comment type="caution">
    <text evidence="3">The sequence shown here is derived from an EMBL/GenBank/DDBJ whole genome shotgun (WGS) entry which is preliminary data.</text>
</comment>